<evidence type="ECO:0000313" key="1">
    <source>
        <dbReference type="EMBL" id="KAJ6215705.1"/>
    </source>
</evidence>
<dbReference type="EMBL" id="JAPWDV010000004">
    <property type="protein sequence ID" value="KAJ6215705.1"/>
    <property type="molecule type" value="Genomic_DNA"/>
</dbReference>
<evidence type="ECO:0000313" key="2">
    <source>
        <dbReference type="Proteomes" id="UP001142055"/>
    </source>
</evidence>
<reference evidence="1" key="1">
    <citation type="submission" date="2022-12" db="EMBL/GenBank/DDBJ databases">
        <title>Genome assemblies of Blomia tropicalis.</title>
        <authorList>
            <person name="Cui Y."/>
        </authorList>
    </citation>
    <scope>NUCLEOTIDE SEQUENCE</scope>
    <source>
        <tissue evidence="1">Adult mites</tissue>
    </source>
</reference>
<keyword evidence="2" id="KW-1185">Reference proteome</keyword>
<gene>
    <name evidence="1" type="ORF">RDWZM_010205</name>
</gene>
<protein>
    <submittedName>
        <fullName evidence="1">Uncharacterized protein</fullName>
    </submittedName>
</protein>
<accession>A0A9Q0M197</accession>
<sequence length="129" mass="14935">MVGLRLACHPDILVAKFWLARLDQISQLEPNSGWTPDRRSEWFLMVKFDCRETYPPIMSHENLRDVSFTTNQSSTKKISWNIDFNDSQSGGNDQSLMNHEEDDSNALKNILDWECALNVTMNAHFENTL</sequence>
<comment type="caution">
    <text evidence="1">The sequence shown here is derived from an EMBL/GenBank/DDBJ whole genome shotgun (WGS) entry which is preliminary data.</text>
</comment>
<proteinExistence type="predicted"/>
<dbReference type="AlphaFoldDB" id="A0A9Q0M197"/>
<name>A0A9Q0M197_BLOTA</name>
<dbReference type="Proteomes" id="UP001142055">
    <property type="component" value="Chromosome 4"/>
</dbReference>
<organism evidence="1 2">
    <name type="scientific">Blomia tropicalis</name>
    <name type="common">Mite</name>
    <dbReference type="NCBI Taxonomy" id="40697"/>
    <lineage>
        <taxon>Eukaryota</taxon>
        <taxon>Metazoa</taxon>
        <taxon>Ecdysozoa</taxon>
        <taxon>Arthropoda</taxon>
        <taxon>Chelicerata</taxon>
        <taxon>Arachnida</taxon>
        <taxon>Acari</taxon>
        <taxon>Acariformes</taxon>
        <taxon>Sarcoptiformes</taxon>
        <taxon>Astigmata</taxon>
        <taxon>Glycyphagoidea</taxon>
        <taxon>Echimyopodidae</taxon>
        <taxon>Blomia</taxon>
    </lineage>
</organism>